<dbReference type="GO" id="GO:0000977">
    <property type="term" value="F:RNA polymerase II transcription regulatory region sequence-specific DNA binding"/>
    <property type="evidence" value="ECO:0007669"/>
    <property type="project" value="TreeGrafter"/>
</dbReference>
<evidence type="ECO:0000256" key="2">
    <source>
        <dbReference type="ARBA" id="ARBA00023015"/>
    </source>
</evidence>
<dbReference type="Pfam" id="PF07716">
    <property type="entry name" value="bZIP_2"/>
    <property type="match status" value="1"/>
</dbReference>
<dbReference type="CDD" id="cd14705">
    <property type="entry name" value="bZIP_Zip1"/>
    <property type="match status" value="1"/>
</dbReference>
<keyword evidence="10" id="KW-1185">Reference proteome</keyword>
<organism evidence="9 10">
    <name type="scientific">Phyllachora maydis</name>
    <dbReference type="NCBI Taxonomy" id="1825666"/>
    <lineage>
        <taxon>Eukaryota</taxon>
        <taxon>Fungi</taxon>
        <taxon>Dikarya</taxon>
        <taxon>Ascomycota</taxon>
        <taxon>Pezizomycotina</taxon>
        <taxon>Sordariomycetes</taxon>
        <taxon>Sordariomycetidae</taxon>
        <taxon>Phyllachorales</taxon>
        <taxon>Phyllachoraceae</taxon>
        <taxon>Phyllachora</taxon>
    </lineage>
</organism>
<keyword evidence="4" id="KW-0804">Transcription</keyword>
<evidence type="ECO:0000256" key="4">
    <source>
        <dbReference type="ARBA" id="ARBA00023163"/>
    </source>
</evidence>
<dbReference type="InterPro" id="IPR046347">
    <property type="entry name" value="bZIP_sf"/>
</dbReference>
<dbReference type="InterPro" id="IPR004827">
    <property type="entry name" value="bZIP"/>
</dbReference>
<keyword evidence="2" id="KW-0805">Transcription regulation</keyword>
<feature type="domain" description="BZIP" evidence="8">
    <location>
        <begin position="177"/>
        <end position="240"/>
    </location>
</feature>
<dbReference type="PANTHER" id="PTHR13044">
    <property type="entry name" value="ACTIVATING TRANSCRIPTION FACTOR ATF 4/5"/>
    <property type="match status" value="1"/>
</dbReference>
<reference evidence="9" key="1">
    <citation type="journal article" date="2023" name="Mol. Plant Microbe Interact.">
        <title>Elucidating the Obligate Nature and Biological Capacity of an Invasive Fungal Corn Pathogen.</title>
        <authorList>
            <person name="MacCready J.S."/>
            <person name="Roggenkamp E.M."/>
            <person name="Gdanetz K."/>
            <person name="Chilvers M.I."/>
        </authorList>
    </citation>
    <scope>NUCLEOTIDE SEQUENCE</scope>
    <source>
        <strain evidence="9">PM02</strain>
    </source>
</reference>
<evidence type="ECO:0000256" key="1">
    <source>
        <dbReference type="ARBA" id="ARBA00004123"/>
    </source>
</evidence>
<keyword evidence="5" id="KW-0539">Nucleus</keyword>
<evidence type="ECO:0000313" key="10">
    <source>
        <dbReference type="Proteomes" id="UP001217918"/>
    </source>
</evidence>
<dbReference type="SUPFAM" id="SSF57959">
    <property type="entry name" value="Leucine zipper domain"/>
    <property type="match status" value="1"/>
</dbReference>
<sequence length="293" mass="32682">MATYNGRGAPNVSQYLRNLNVHDTALEDVIISDEDLQKELAIFTNTQFYDFDSGKNTDYQAHPAKAAAPKPHSAASEETSSPDAYMTDFSNIDFLSSDFNFGEFGSPYTSPTTTSFPDHLSGLQPVQPVSQQGYNGSTVHPHQSGHLGPLVPLATEAKGKAEPSPKNLVVSEEQTRRLAEEDKRRRNTAASARFRIKKKQREQALEKSAKEMMDKVNRLESHISSLETENTWLRRIVMDKYGRDKLPLLLRELRKDSTVEKEDESKNKDASPSSKIGDEGSEMGEDDDEAAEK</sequence>
<dbReference type="PROSITE" id="PS00036">
    <property type="entry name" value="BZIP_BASIC"/>
    <property type="match status" value="1"/>
</dbReference>
<dbReference type="GO" id="GO:0005634">
    <property type="term" value="C:nucleus"/>
    <property type="evidence" value="ECO:0007669"/>
    <property type="project" value="UniProtKB-SubCell"/>
</dbReference>
<dbReference type="GO" id="GO:0001228">
    <property type="term" value="F:DNA-binding transcription activator activity, RNA polymerase II-specific"/>
    <property type="evidence" value="ECO:0007669"/>
    <property type="project" value="TreeGrafter"/>
</dbReference>
<proteinExistence type="predicted"/>
<feature type="region of interest" description="Disordered" evidence="7">
    <location>
        <begin position="61"/>
        <end position="82"/>
    </location>
</feature>
<dbReference type="EMBL" id="JAQQPM010000005">
    <property type="protein sequence ID" value="KAK2071902.1"/>
    <property type="molecule type" value="Genomic_DNA"/>
</dbReference>
<evidence type="ECO:0000256" key="3">
    <source>
        <dbReference type="ARBA" id="ARBA00023125"/>
    </source>
</evidence>
<dbReference type="AlphaFoldDB" id="A0AAD9I7U8"/>
<dbReference type="Proteomes" id="UP001217918">
    <property type="component" value="Unassembled WGS sequence"/>
</dbReference>
<dbReference type="PANTHER" id="PTHR13044:SF14">
    <property type="entry name" value="CRYPTOCEPHAL, ISOFORM A"/>
    <property type="match status" value="1"/>
</dbReference>
<feature type="coiled-coil region" evidence="6">
    <location>
        <begin position="202"/>
        <end position="229"/>
    </location>
</feature>
<accession>A0AAD9I7U8</accession>
<keyword evidence="6" id="KW-0175">Coiled coil</keyword>
<evidence type="ECO:0000256" key="5">
    <source>
        <dbReference type="ARBA" id="ARBA00023242"/>
    </source>
</evidence>
<comment type="subcellular location">
    <subcellularLocation>
        <location evidence="1">Nucleus</location>
    </subcellularLocation>
</comment>
<feature type="compositionally biased region" description="Acidic residues" evidence="7">
    <location>
        <begin position="279"/>
        <end position="293"/>
    </location>
</feature>
<dbReference type="PROSITE" id="PS50217">
    <property type="entry name" value="BZIP"/>
    <property type="match status" value="1"/>
</dbReference>
<gene>
    <name evidence="9" type="ORF">P8C59_006287</name>
</gene>
<evidence type="ECO:0000256" key="6">
    <source>
        <dbReference type="SAM" id="Coils"/>
    </source>
</evidence>
<feature type="compositionally biased region" description="Low complexity" evidence="7">
    <location>
        <begin position="61"/>
        <end position="76"/>
    </location>
</feature>
<dbReference type="Gene3D" id="1.20.5.170">
    <property type="match status" value="1"/>
</dbReference>
<comment type="caution">
    <text evidence="9">The sequence shown here is derived from an EMBL/GenBank/DDBJ whole genome shotgun (WGS) entry which is preliminary data.</text>
</comment>
<evidence type="ECO:0000256" key="7">
    <source>
        <dbReference type="SAM" id="MobiDB-lite"/>
    </source>
</evidence>
<feature type="compositionally biased region" description="Basic and acidic residues" evidence="7">
    <location>
        <begin position="254"/>
        <end position="269"/>
    </location>
</feature>
<protein>
    <recommendedName>
        <fullName evidence="8">BZIP domain-containing protein</fullName>
    </recommendedName>
</protein>
<evidence type="ECO:0000259" key="8">
    <source>
        <dbReference type="PROSITE" id="PS50217"/>
    </source>
</evidence>
<feature type="region of interest" description="Disordered" evidence="7">
    <location>
        <begin position="254"/>
        <end position="293"/>
    </location>
</feature>
<evidence type="ECO:0000313" key="9">
    <source>
        <dbReference type="EMBL" id="KAK2071902.1"/>
    </source>
</evidence>
<name>A0AAD9I7U8_9PEZI</name>
<keyword evidence="3" id="KW-0238">DNA-binding</keyword>